<organism evidence="2 3">
    <name type="scientific">Phocaeicola plebeius</name>
    <dbReference type="NCBI Taxonomy" id="310297"/>
    <lineage>
        <taxon>Bacteria</taxon>
        <taxon>Pseudomonadati</taxon>
        <taxon>Bacteroidota</taxon>
        <taxon>Bacteroidia</taxon>
        <taxon>Bacteroidales</taxon>
        <taxon>Bacteroidaceae</taxon>
        <taxon>Phocaeicola</taxon>
    </lineage>
</organism>
<proteinExistence type="predicted"/>
<feature type="chain" id="PRO_5017596476" evidence="1">
    <location>
        <begin position="22"/>
        <end position="478"/>
    </location>
</feature>
<sequence length="478" mass="53225">MKLYRLIYMAGIVLMLLSACGDSLPYDTEGQNEKPLQQTFTVAVESVGELFEGGEGVNPATVTSRRPISSVTPTQTFDKLSILIVEYQSPAKVVYKKTIENWSNPDNKASYPWSTEDGQRRYATITLTGSECLEEGKNYMAYVIGYQSGTYGGYEPFKGVEVGDYYNQTETVTIPNGGYAEEVFAGAEIFWVENGVILSKLSAKAEAQHGLMVARRQVAGTFGYFTRVPVQVNGSSVAKLRLVATKRNQTIIFGGFRSVDDAFDFHKDNVINGMNPRMDYDCALAGSAVNNGFSVYEVDLCKWFPGNTENVQLPLDMNGDGYLDSADTNWQTDEEAYPKGTISLPRGTVFGDSFCVSVVMNQEDVEAGIPTFQMQMLDVNGKIIKYWDVLLRNYETAGEDRTLVSLPDGEDGRTLITKLDNIDTETCFSIVRNRLYTMDEKNQSQNYDEDEPIDLSTAGVLVLDARHEWQIMNSIIFN</sequence>
<evidence type="ECO:0000313" key="3">
    <source>
        <dbReference type="Proteomes" id="UP000260814"/>
    </source>
</evidence>
<dbReference type="EMBL" id="QSTW01000012">
    <property type="protein sequence ID" value="RGM90609.1"/>
    <property type="molecule type" value="Genomic_DNA"/>
</dbReference>
<dbReference type="PROSITE" id="PS51257">
    <property type="entry name" value="PROKAR_LIPOPROTEIN"/>
    <property type="match status" value="1"/>
</dbReference>
<dbReference type="AlphaFoldDB" id="A0A3E4Z7L1"/>
<dbReference type="RefSeq" id="WP_117702038.1">
    <property type="nucleotide sequence ID" value="NZ_QSTW01000012.1"/>
</dbReference>
<evidence type="ECO:0000256" key="1">
    <source>
        <dbReference type="SAM" id="SignalP"/>
    </source>
</evidence>
<dbReference type="Proteomes" id="UP000260814">
    <property type="component" value="Unassembled WGS sequence"/>
</dbReference>
<reference evidence="2 3" key="1">
    <citation type="submission" date="2018-08" db="EMBL/GenBank/DDBJ databases">
        <title>A genome reference for cultivated species of the human gut microbiota.</title>
        <authorList>
            <person name="Zou Y."/>
            <person name="Xue W."/>
            <person name="Luo G."/>
        </authorList>
    </citation>
    <scope>NUCLEOTIDE SEQUENCE [LARGE SCALE GENOMIC DNA]</scope>
    <source>
        <strain evidence="2 3">OM06-2</strain>
    </source>
</reference>
<feature type="signal peptide" evidence="1">
    <location>
        <begin position="1"/>
        <end position="21"/>
    </location>
</feature>
<name>A0A3E4Z7L1_9BACT</name>
<keyword evidence="1" id="KW-0732">Signal</keyword>
<evidence type="ECO:0000313" key="2">
    <source>
        <dbReference type="EMBL" id="RGM90609.1"/>
    </source>
</evidence>
<gene>
    <name evidence="2" type="ORF">DXB87_09885</name>
</gene>
<accession>A0A3E4Z7L1</accession>
<comment type="caution">
    <text evidence="2">The sequence shown here is derived from an EMBL/GenBank/DDBJ whole genome shotgun (WGS) entry which is preliminary data.</text>
</comment>
<protein>
    <submittedName>
        <fullName evidence="2">Uncharacterized protein</fullName>
    </submittedName>
</protein>